<feature type="region of interest" description="Disordered" evidence="1">
    <location>
        <begin position="1"/>
        <end position="23"/>
    </location>
</feature>
<dbReference type="PANTHER" id="PTHR46434:SF1">
    <property type="entry name" value="GENETIC INTERACTOR OF PROHIBITINS 3, MITOCHONDRIAL"/>
    <property type="match status" value="1"/>
</dbReference>
<feature type="region of interest" description="Disordered" evidence="1">
    <location>
        <begin position="476"/>
        <end position="535"/>
    </location>
</feature>
<evidence type="ECO:0000313" key="4">
    <source>
        <dbReference type="EMBL" id="KAL2916793.1"/>
    </source>
</evidence>
<evidence type="ECO:0000256" key="1">
    <source>
        <dbReference type="SAM" id="MobiDB-lite"/>
    </source>
</evidence>
<keyword evidence="5" id="KW-1185">Reference proteome</keyword>
<evidence type="ECO:0000259" key="3">
    <source>
        <dbReference type="Pfam" id="PF21516"/>
    </source>
</evidence>
<feature type="region of interest" description="Disordered" evidence="1">
    <location>
        <begin position="54"/>
        <end position="73"/>
    </location>
</feature>
<feature type="compositionally biased region" description="Basic and acidic residues" evidence="1">
    <location>
        <begin position="480"/>
        <end position="501"/>
    </location>
</feature>
<dbReference type="EMBL" id="JADGIZ020000014">
    <property type="protein sequence ID" value="KAL2916793.1"/>
    <property type="molecule type" value="Genomic_DNA"/>
</dbReference>
<accession>A0ABR4NB76</accession>
<dbReference type="Pfam" id="PF21516">
    <property type="entry name" value="YqeH-like_C"/>
    <property type="match status" value="1"/>
</dbReference>
<dbReference type="PANTHER" id="PTHR46434">
    <property type="entry name" value="GENETIC INTERACTOR OF PROHIBITINS 3, MITOCHONDRIAL"/>
    <property type="match status" value="1"/>
</dbReference>
<organism evidence="4 5">
    <name type="scientific">Polyrhizophydium stewartii</name>
    <dbReference type="NCBI Taxonomy" id="2732419"/>
    <lineage>
        <taxon>Eukaryota</taxon>
        <taxon>Fungi</taxon>
        <taxon>Fungi incertae sedis</taxon>
        <taxon>Chytridiomycota</taxon>
        <taxon>Chytridiomycota incertae sedis</taxon>
        <taxon>Chytridiomycetes</taxon>
        <taxon>Rhizophydiales</taxon>
        <taxon>Rhizophydiales incertae sedis</taxon>
        <taxon>Polyrhizophydium</taxon>
    </lineage>
</organism>
<reference evidence="4 5" key="1">
    <citation type="submission" date="2023-09" db="EMBL/GenBank/DDBJ databases">
        <title>Pangenome analysis of Batrachochytrium dendrobatidis and related Chytrids.</title>
        <authorList>
            <person name="Yacoub M.N."/>
            <person name="Stajich J.E."/>
            <person name="James T.Y."/>
        </authorList>
    </citation>
    <scope>NUCLEOTIDE SEQUENCE [LARGE SCALE GENOMIC DNA]</scope>
    <source>
        <strain evidence="4 5">JEL0888</strain>
    </source>
</reference>
<gene>
    <name evidence="4" type="primary">NOA1</name>
    <name evidence="4" type="ORF">HK105_203572</name>
</gene>
<name>A0ABR4NB76_9FUNG</name>
<feature type="domain" description="NOA1/YqeH-like C-terminal" evidence="3">
    <location>
        <begin position="362"/>
        <end position="455"/>
    </location>
</feature>
<protein>
    <submittedName>
        <fullName evidence="4">Nitric oxide associated protein 1</fullName>
    </submittedName>
</protein>
<proteinExistence type="predicted"/>
<comment type="caution">
    <text evidence="4">The sequence shown here is derived from an EMBL/GenBank/DDBJ whole genome shotgun (WGS) entry which is preliminary data.</text>
</comment>
<dbReference type="InterPro" id="IPR048422">
    <property type="entry name" value="NOA1/YqeH-like_C"/>
</dbReference>
<evidence type="ECO:0000259" key="2">
    <source>
        <dbReference type="Pfam" id="PF01926"/>
    </source>
</evidence>
<evidence type="ECO:0000313" key="5">
    <source>
        <dbReference type="Proteomes" id="UP001527925"/>
    </source>
</evidence>
<dbReference type="Gene3D" id="3.40.50.300">
    <property type="entry name" value="P-loop containing nucleotide triphosphate hydrolases"/>
    <property type="match status" value="1"/>
</dbReference>
<feature type="domain" description="G" evidence="2">
    <location>
        <begin position="232"/>
        <end position="308"/>
    </location>
</feature>
<dbReference type="Proteomes" id="UP001527925">
    <property type="component" value="Unassembled WGS sequence"/>
</dbReference>
<sequence length="535" mass="58924">MPTQTRCEWSRSGGDGKPQGRWNELPRYMKRGHVKSAPTSEGENLRRGHKLKPVRTKRCPGCGSKLQTRSPDEKGYIPESALEQRTMIEPEEIVRLRSSKSPLTPGQVKMLLDYADPKRLIPICQRCHNLRHHNEAPEPEVAKTDNSQFKELKAQSGGLVVVVVDAFSLPSTLLPQLHEMLGFKKMIIAINRTRNTLGKHAVEIVPVSAKTGYGIDNLLAAIARHRNRNEDVITVGVTNVGKSALINSIIQKSGNEPFLTSSTLPGTTMNPIPIPLNTMGKLFFPNANSDAEIAEDTGRLVDTAGAYSPNLLTNFLSAKDIEILTPSGRMGVVVQKTRVATYTLVAGLVRIFTDATYEPTKFYFFGSKKLNLHRCRPNSISRMIQKHLGVSEDFLTPPTDRKRALMLPDFKPACRIIKRYELGTVRVWLGGIGWFEIHGAATVTVFTPGGVGVAVESLNNDSSIVSVFSSDSYIGPGPGFEHDDQPSSKKNKNAVDDTDRKERKKRIAEPRQAAAKPRKAGESPAAETSRDKSGM</sequence>
<dbReference type="SUPFAM" id="SSF52540">
    <property type="entry name" value="P-loop containing nucleoside triphosphate hydrolases"/>
    <property type="match status" value="1"/>
</dbReference>
<dbReference type="InterPro" id="IPR050896">
    <property type="entry name" value="Mito_lipid_metab_GTPase"/>
</dbReference>
<dbReference type="Pfam" id="PF01926">
    <property type="entry name" value="MMR_HSR1"/>
    <property type="match status" value="1"/>
</dbReference>
<dbReference type="InterPro" id="IPR006073">
    <property type="entry name" value="GTP-bd"/>
</dbReference>
<dbReference type="InterPro" id="IPR027417">
    <property type="entry name" value="P-loop_NTPase"/>
</dbReference>